<dbReference type="RefSeq" id="WP_269883070.1">
    <property type="nucleotide sequence ID" value="NZ_JAQAGZ010000012.1"/>
</dbReference>
<protein>
    <submittedName>
        <fullName evidence="2">Phosphotransferase</fullName>
    </submittedName>
</protein>
<evidence type="ECO:0000313" key="2">
    <source>
        <dbReference type="EMBL" id="MCZ8514550.1"/>
    </source>
</evidence>
<keyword evidence="3" id="KW-1185">Reference proteome</keyword>
<sequence>MADIGKIDKGIDEPALPGIIRVLQEQGVLDHAAPVIHELKGTTDGRVYTLASHDEPQMVLKLDRPESIRLTEHWLNTYRHVALLPKLLYTDPTRKYIVYSYLPGTTHRQRGSKKEWLMRLVRELFNYYVICDEPMEKWGWMESPSSTWREFIDQGVEGARANIGSLLTEDDYRHVKALAEFASRISPQTKLFMHGDTGVHNFVFHCGTLTGVIDPSPVAGPARYDMMYAFCSSPDELTLETFLTAYACLQQEKAETNVLIAEITIQLYCRIGICLKYHSYDLEEYLQAWDYWKALSLSGR</sequence>
<dbReference type="Gene3D" id="3.90.1200.10">
    <property type="match status" value="1"/>
</dbReference>
<gene>
    <name evidence="2" type="ORF">O9H85_19405</name>
</gene>
<reference evidence="2 3" key="1">
    <citation type="submission" date="2022-12" db="EMBL/GenBank/DDBJ databases">
        <title>Draft genome sequence of Paenibacillus sp. dW9.</title>
        <authorList>
            <person name="Choi E.-W."/>
            <person name="Kim D.-U."/>
        </authorList>
    </citation>
    <scope>NUCLEOTIDE SEQUENCE [LARGE SCALE GENOMIC DNA]</scope>
    <source>
        <strain evidence="3">dW9</strain>
    </source>
</reference>
<accession>A0ABT4QCJ9</accession>
<dbReference type="InterPro" id="IPR002575">
    <property type="entry name" value="Aminoglycoside_PTrfase"/>
</dbReference>
<dbReference type="SUPFAM" id="SSF56112">
    <property type="entry name" value="Protein kinase-like (PK-like)"/>
    <property type="match status" value="1"/>
</dbReference>
<dbReference type="InterPro" id="IPR011009">
    <property type="entry name" value="Kinase-like_dom_sf"/>
</dbReference>
<proteinExistence type="predicted"/>
<organism evidence="2 3">
    <name type="scientific">Paenibacillus gyeongsangnamensis</name>
    <dbReference type="NCBI Taxonomy" id="3388067"/>
    <lineage>
        <taxon>Bacteria</taxon>
        <taxon>Bacillati</taxon>
        <taxon>Bacillota</taxon>
        <taxon>Bacilli</taxon>
        <taxon>Bacillales</taxon>
        <taxon>Paenibacillaceae</taxon>
        <taxon>Paenibacillus</taxon>
    </lineage>
</organism>
<dbReference type="Proteomes" id="UP001527882">
    <property type="component" value="Unassembled WGS sequence"/>
</dbReference>
<feature type="domain" description="Aminoglycoside phosphotransferase" evidence="1">
    <location>
        <begin position="38"/>
        <end position="246"/>
    </location>
</feature>
<evidence type="ECO:0000259" key="1">
    <source>
        <dbReference type="Pfam" id="PF01636"/>
    </source>
</evidence>
<comment type="caution">
    <text evidence="2">The sequence shown here is derived from an EMBL/GenBank/DDBJ whole genome shotgun (WGS) entry which is preliminary data.</text>
</comment>
<dbReference type="Pfam" id="PF01636">
    <property type="entry name" value="APH"/>
    <property type="match status" value="1"/>
</dbReference>
<evidence type="ECO:0000313" key="3">
    <source>
        <dbReference type="Proteomes" id="UP001527882"/>
    </source>
</evidence>
<dbReference type="EMBL" id="JAQAGZ010000012">
    <property type="protein sequence ID" value="MCZ8514550.1"/>
    <property type="molecule type" value="Genomic_DNA"/>
</dbReference>
<name>A0ABT4QCJ9_9BACL</name>